<dbReference type="Pfam" id="PF00750">
    <property type="entry name" value="tRNA-synt_1d"/>
    <property type="match status" value="1"/>
</dbReference>
<comment type="similarity">
    <text evidence="2 10 11">Belongs to the class-I aminoacyl-tRNA synthetase family.</text>
</comment>
<dbReference type="NCBIfam" id="TIGR00456">
    <property type="entry name" value="argS"/>
    <property type="match status" value="1"/>
</dbReference>
<dbReference type="FunFam" id="1.10.730.10:FF:000008">
    <property type="entry name" value="Arginine--tRNA ligase"/>
    <property type="match status" value="1"/>
</dbReference>
<evidence type="ECO:0000259" key="13">
    <source>
        <dbReference type="SMART" id="SM01016"/>
    </source>
</evidence>
<dbReference type="GO" id="GO:0004814">
    <property type="term" value="F:arginine-tRNA ligase activity"/>
    <property type="evidence" value="ECO:0007669"/>
    <property type="project" value="UniProtKB-UniRule"/>
</dbReference>
<evidence type="ECO:0000256" key="6">
    <source>
        <dbReference type="ARBA" id="ARBA00022840"/>
    </source>
</evidence>
<dbReference type="Pfam" id="PF03485">
    <property type="entry name" value="Arg_tRNA_synt_N"/>
    <property type="match status" value="1"/>
</dbReference>
<dbReference type="GO" id="GO:0005524">
    <property type="term" value="F:ATP binding"/>
    <property type="evidence" value="ECO:0007669"/>
    <property type="project" value="UniProtKB-UniRule"/>
</dbReference>
<organism evidence="14 15">
    <name type="scientific">Candidatus Sungbacteria bacterium RIFCSPLOWO2_01_FULL_54_21</name>
    <dbReference type="NCBI Taxonomy" id="1802279"/>
    <lineage>
        <taxon>Bacteria</taxon>
        <taxon>Candidatus Sungiibacteriota</taxon>
    </lineage>
</organism>
<reference evidence="14 15" key="1">
    <citation type="journal article" date="2016" name="Nat. Commun.">
        <title>Thousands of microbial genomes shed light on interconnected biogeochemical processes in an aquifer system.</title>
        <authorList>
            <person name="Anantharaman K."/>
            <person name="Brown C.T."/>
            <person name="Hug L.A."/>
            <person name="Sharon I."/>
            <person name="Castelle C.J."/>
            <person name="Probst A.J."/>
            <person name="Thomas B.C."/>
            <person name="Singh A."/>
            <person name="Wilkins M.J."/>
            <person name="Karaoz U."/>
            <person name="Brodie E.L."/>
            <person name="Williams K.H."/>
            <person name="Hubbard S.S."/>
            <person name="Banfield J.F."/>
        </authorList>
    </citation>
    <scope>NUCLEOTIDE SEQUENCE [LARGE SCALE GENOMIC DNA]</scope>
</reference>
<dbReference type="SUPFAM" id="SSF52374">
    <property type="entry name" value="Nucleotidylyl transferase"/>
    <property type="match status" value="1"/>
</dbReference>
<dbReference type="Pfam" id="PF05746">
    <property type="entry name" value="DALR_1"/>
    <property type="match status" value="1"/>
</dbReference>
<dbReference type="AlphaFoldDB" id="A0A1G2L856"/>
<keyword evidence="3 10" id="KW-0963">Cytoplasm</keyword>
<protein>
    <recommendedName>
        <fullName evidence="10">Arginine--tRNA ligase</fullName>
        <ecNumber evidence="10">6.1.1.19</ecNumber>
    </recommendedName>
    <alternativeName>
        <fullName evidence="10">Arginyl-tRNA synthetase</fullName>
        <shortName evidence="10">ArgRS</shortName>
    </alternativeName>
</protein>
<dbReference type="HAMAP" id="MF_00123">
    <property type="entry name" value="Arg_tRNA_synth"/>
    <property type="match status" value="1"/>
</dbReference>
<dbReference type="Gene3D" id="1.10.730.10">
    <property type="entry name" value="Isoleucyl-tRNA Synthetase, Domain 1"/>
    <property type="match status" value="1"/>
</dbReference>
<accession>A0A1G2L856</accession>
<name>A0A1G2L856_9BACT</name>
<dbReference type="InterPro" id="IPR009080">
    <property type="entry name" value="tRNAsynth_Ia_anticodon-bd"/>
</dbReference>
<dbReference type="PROSITE" id="PS00178">
    <property type="entry name" value="AA_TRNA_LIGASE_I"/>
    <property type="match status" value="1"/>
</dbReference>
<dbReference type="InterPro" id="IPR036695">
    <property type="entry name" value="Arg-tRNA-synth_N_sf"/>
</dbReference>
<proteinExistence type="inferred from homology"/>
<dbReference type="InterPro" id="IPR014729">
    <property type="entry name" value="Rossmann-like_a/b/a_fold"/>
</dbReference>
<dbReference type="InterPro" id="IPR001278">
    <property type="entry name" value="Arg-tRNA-ligase"/>
</dbReference>
<evidence type="ECO:0000259" key="12">
    <source>
        <dbReference type="SMART" id="SM00836"/>
    </source>
</evidence>
<feature type="short sequence motif" description="'HIGH' region" evidence="10">
    <location>
        <begin position="123"/>
        <end position="133"/>
    </location>
</feature>
<dbReference type="Gene3D" id="3.30.1360.70">
    <property type="entry name" value="Arginyl tRNA synthetase N-terminal domain"/>
    <property type="match status" value="1"/>
</dbReference>
<dbReference type="PANTHER" id="PTHR11956">
    <property type="entry name" value="ARGINYL-TRNA SYNTHETASE"/>
    <property type="match status" value="1"/>
</dbReference>
<evidence type="ECO:0000256" key="11">
    <source>
        <dbReference type="RuleBase" id="RU363038"/>
    </source>
</evidence>
<dbReference type="PANTHER" id="PTHR11956:SF5">
    <property type="entry name" value="ARGININE--TRNA LIGASE, CYTOPLASMIC"/>
    <property type="match status" value="1"/>
</dbReference>
<dbReference type="InterPro" id="IPR005148">
    <property type="entry name" value="Arg-tRNA-synth_N"/>
</dbReference>
<keyword evidence="5 10" id="KW-0547">Nucleotide-binding</keyword>
<dbReference type="Proteomes" id="UP000176510">
    <property type="component" value="Unassembled WGS sequence"/>
</dbReference>
<comment type="caution">
    <text evidence="14">The sequence shown here is derived from an EMBL/GenBank/DDBJ whole genome shotgun (WGS) entry which is preliminary data.</text>
</comment>
<dbReference type="InterPro" id="IPR008909">
    <property type="entry name" value="DALR_anticod-bd"/>
</dbReference>
<evidence type="ECO:0000256" key="4">
    <source>
        <dbReference type="ARBA" id="ARBA00022598"/>
    </source>
</evidence>
<dbReference type="InterPro" id="IPR001412">
    <property type="entry name" value="aa-tRNA-synth_I_CS"/>
</dbReference>
<evidence type="ECO:0000256" key="10">
    <source>
        <dbReference type="HAMAP-Rule" id="MF_00123"/>
    </source>
</evidence>
<keyword evidence="8 10" id="KW-0030">Aminoacyl-tRNA synthetase</keyword>
<evidence type="ECO:0000313" key="14">
    <source>
        <dbReference type="EMBL" id="OHA07724.1"/>
    </source>
</evidence>
<dbReference type="InterPro" id="IPR035684">
    <property type="entry name" value="ArgRS_core"/>
</dbReference>
<feature type="domain" description="Arginyl tRNA synthetase N-terminal" evidence="13">
    <location>
        <begin position="4"/>
        <end position="86"/>
    </location>
</feature>
<evidence type="ECO:0000256" key="7">
    <source>
        <dbReference type="ARBA" id="ARBA00022917"/>
    </source>
</evidence>
<dbReference type="PRINTS" id="PR01038">
    <property type="entry name" value="TRNASYNTHARG"/>
</dbReference>
<evidence type="ECO:0000256" key="2">
    <source>
        <dbReference type="ARBA" id="ARBA00005594"/>
    </source>
</evidence>
<comment type="subunit">
    <text evidence="10">Monomer.</text>
</comment>
<dbReference type="EMBL" id="MHQR01000014">
    <property type="protein sequence ID" value="OHA07724.1"/>
    <property type="molecule type" value="Genomic_DNA"/>
</dbReference>
<evidence type="ECO:0000256" key="3">
    <source>
        <dbReference type="ARBA" id="ARBA00022490"/>
    </source>
</evidence>
<dbReference type="EC" id="6.1.1.19" evidence="10"/>
<dbReference type="SUPFAM" id="SSF47323">
    <property type="entry name" value="Anticodon-binding domain of a subclass of class I aminoacyl-tRNA synthetases"/>
    <property type="match status" value="1"/>
</dbReference>
<dbReference type="SUPFAM" id="SSF55190">
    <property type="entry name" value="Arginyl-tRNA synthetase (ArgRS), N-terminal 'additional' domain"/>
    <property type="match status" value="1"/>
</dbReference>
<feature type="domain" description="DALR anticodon binding" evidence="12">
    <location>
        <begin position="422"/>
        <end position="536"/>
    </location>
</feature>
<dbReference type="Gene3D" id="3.40.50.620">
    <property type="entry name" value="HUPs"/>
    <property type="match status" value="1"/>
</dbReference>
<dbReference type="SMART" id="SM00836">
    <property type="entry name" value="DALR_1"/>
    <property type="match status" value="1"/>
</dbReference>
<evidence type="ECO:0000313" key="15">
    <source>
        <dbReference type="Proteomes" id="UP000176510"/>
    </source>
</evidence>
<evidence type="ECO:0000256" key="8">
    <source>
        <dbReference type="ARBA" id="ARBA00023146"/>
    </source>
</evidence>
<dbReference type="STRING" id="1802279.A3B34_00615"/>
<dbReference type="GO" id="GO:0006420">
    <property type="term" value="P:arginyl-tRNA aminoacylation"/>
    <property type="evidence" value="ECO:0007669"/>
    <property type="project" value="UniProtKB-UniRule"/>
</dbReference>
<comment type="catalytic activity">
    <reaction evidence="9 10">
        <text>tRNA(Arg) + L-arginine + ATP = L-arginyl-tRNA(Arg) + AMP + diphosphate</text>
        <dbReference type="Rhea" id="RHEA:20301"/>
        <dbReference type="Rhea" id="RHEA-COMP:9658"/>
        <dbReference type="Rhea" id="RHEA-COMP:9673"/>
        <dbReference type="ChEBI" id="CHEBI:30616"/>
        <dbReference type="ChEBI" id="CHEBI:32682"/>
        <dbReference type="ChEBI" id="CHEBI:33019"/>
        <dbReference type="ChEBI" id="CHEBI:78442"/>
        <dbReference type="ChEBI" id="CHEBI:78513"/>
        <dbReference type="ChEBI" id="CHEBI:456215"/>
        <dbReference type="EC" id="6.1.1.19"/>
    </reaction>
</comment>
<comment type="subcellular location">
    <subcellularLocation>
        <location evidence="1 10">Cytoplasm</location>
    </subcellularLocation>
</comment>
<evidence type="ECO:0000256" key="1">
    <source>
        <dbReference type="ARBA" id="ARBA00004496"/>
    </source>
</evidence>
<keyword evidence="7 10" id="KW-0648">Protein biosynthesis</keyword>
<sequence length="536" mass="60378">MIRSEILRIIAEFIHEKFPTDKPLDFSVAPPENPEHGDYASNAALILGKRLRKNPIEIGVQLSDTLSVSGFSDTTVATPGFVNIHVPAHRLHDSLKTILSEKEKFGSLDFGKGKKARVEYISANPTGPIHIGNARGGPIGEVIARVLEKSGYKVLREYYHNDAGTQVEKMGATLWYWYRKQLGEEGEFPEGGYQGEYLREVADAALRIEGRSLDLTRLTAFGLDYIYNENMEVARRLGIAFDHVVKESALLASGQTLEAVEELKREGMVKEREGAQWFAPADEFLEDRESVVVRSTGQPTYFASDIAYHKQKFTSGYDLVVNVFGSNHHGHVPKLRALTQIYGFDAARFRVLLYQYVRVKRGAEVAKMSKRAGTYVTAKEVLDEVESDSFNFFLLMQAPSTHMDFDVELAREQSQKNPVYYAQYAHARTASILRNGAAYLHEGDLSLLKEKEELDLIKKMLHLPEVVEDTAADFHVQRVPHYALDLARAFHHFYEKHRVITDDANLTTARLSLVRATQITLKNTLALMSIAAPEKM</sequence>
<gene>
    <name evidence="10" type="primary">argS</name>
    <name evidence="14" type="ORF">A3B34_00615</name>
</gene>
<dbReference type="GO" id="GO:0005737">
    <property type="term" value="C:cytoplasm"/>
    <property type="evidence" value="ECO:0007669"/>
    <property type="project" value="UniProtKB-SubCell"/>
</dbReference>
<dbReference type="SMART" id="SM01016">
    <property type="entry name" value="Arg_tRNA_synt_N"/>
    <property type="match status" value="1"/>
</dbReference>
<evidence type="ECO:0000256" key="9">
    <source>
        <dbReference type="ARBA" id="ARBA00049339"/>
    </source>
</evidence>
<keyword evidence="4 10" id="KW-0436">Ligase</keyword>
<evidence type="ECO:0000256" key="5">
    <source>
        <dbReference type="ARBA" id="ARBA00022741"/>
    </source>
</evidence>
<keyword evidence="6 10" id="KW-0067">ATP-binding</keyword>